<organism evidence="2 3">
    <name type="scientific">Rhodovarius crocodyli</name>
    <dbReference type="NCBI Taxonomy" id="1979269"/>
    <lineage>
        <taxon>Bacteria</taxon>
        <taxon>Pseudomonadati</taxon>
        <taxon>Pseudomonadota</taxon>
        <taxon>Alphaproteobacteria</taxon>
        <taxon>Acetobacterales</taxon>
        <taxon>Roseomonadaceae</taxon>
        <taxon>Rhodovarius</taxon>
    </lineage>
</organism>
<protein>
    <submittedName>
        <fullName evidence="2">Uncharacterized protein</fullName>
    </submittedName>
</protein>
<name>A0A437MMP2_9PROT</name>
<dbReference type="AlphaFoldDB" id="A0A437MMP2"/>
<evidence type="ECO:0000256" key="1">
    <source>
        <dbReference type="SAM" id="SignalP"/>
    </source>
</evidence>
<reference evidence="2 3" key="1">
    <citation type="submission" date="2019-01" db="EMBL/GenBank/DDBJ databases">
        <authorList>
            <person name="Chen W.-M."/>
        </authorList>
    </citation>
    <scope>NUCLEOTIDE SEQUENCE [LARGE SCALE GENOMIC DNA]</scope>
    <source>
        <strain evidence="2 3">CCP-6</strain>
    </source>
</reference>
<dbReference type="Proteomes" id="UP000282957">
    <property type="component" value="Unassembled WGS sequence"/>
</dbReference>
<accession>A0A437MMP2</accession>
<dbReference type="EMBL" id="SACL01000001">
    <property type="protein sequence ID" value="RVT98927.1"/>
    <property type="molecule type" value="Genomic_DNA"/>
</dbReference>
<feature type="chain" id="PRO_5019225227" evidence="1">
    <location>
        <begin position="17"/>
        <end position="179"/>
    </location>
</feature>
<keyword evidence="1" id="KW-0732">Signal</keyword>
<gene>
    <name evidence="2" type="ORF">EOD42_02105</name>
</gene>
<comment type="caution">
    <text evidence="2">The sequence shown here is derived from an EMBL/GenBank/DDBJ whole genome shotgun (WGS) entry which is preliminary data.</text>
</comment>
<dbReference type="RefSeq" id="WP_127785451.1">
    <property type="nucleotide sequence ID" value="NZ_SACL01000001.1"/>
</dbReference>
<sequence length="179" mass="19246">MRLGLLLVLVPVAALAQGTPESTSERGAATFVTHCVRHAGRPDTLRDMLARTGIRPVPPEYAQRLWRGVMPPTVYNVSVPDAGMILAVEENGICTLIVPRADAGAVITQLEARLREANIRFQIGTVGNSPHVRSQQFLLEAGRPYSAVVNGNTAGQLQTILQLTPRATPAPQAPRDRAT</sequence>
<feature type="signal peptide" evidence="1">
    <location>
        <begin position="1"/>
        <end position="16"/>
    </location>
</feature>
<dbReference type="NCBIfam" id="NF047650">
    <property type="entry name" value="lipo_NMCC_0638"/>
    <property type="match status" value="1"/>
</dbReference>
<evidence type="ECO:0000313" key="3">
    <source>
        <dbReference type="Proteomes" id="UP000282957"/>
    </source>
</evidence>
<keyword evidence="3" id="KW-1185">Reference proteome</keyword>
<proteinExistence type="predicted"/>
<evidence type="ECO:0000313" key="2">
    <source>
        <dbReference type="EMBL" id="RVT98927.1"/>
    </source>
</evidence>